<gene>
    <name evidence="1" type="ORF">PAHAL_2G117700</name>
</gene>
<sequence length="168" mass="18952">MEAYEVNNQLHWIKQWSFLREKLCNQKAQEVVFIMVARSEAAAHEVFDEMLFEDDTTALAEQVTLSAPGASQTSAQMVFDEMCQKVTWDEEMQDDIDTHEGLLQQLALGVDDKNTKGSAHVLLDGMFSQDVAQEVYDEMLGKVVWDEEMSANLGMNNDLLQLLTSRGG</sequence>
<evidence type="ECO:0000313" key="1">
    <source>
        <dbReference type="EMBL" id="PAN10779.2"/>
    </source>
</evidence>
<reference evidence="1" key="1">
    <citation type="submission" date="2018-04" db="EMBL/GenBank/DDBJ databases">
        <title>WGS assembly of Panicum hallii.</title>
        <authorList>
            <person name="Lovell J."/>
            <person name="Jenkins J."/>
            <person name="Lowry D."/>
            <person name="Mamidi S."/>
            <person name="Sreedasyam A."/>
            <person name="Weng X."/>
            <person name="Barry K."/>
            <person name="Bonette J."/>
            <person name="Campitelli B."/>
            <person name="Daum C."/>
            <person name="Gordon S."/>
            <person name="Gould B."/>
            <person name="Lipzen A."/>
            <person name="Macqueen A."/>
            <person name="Palacio-Mejia J."/>
            <person name="Plott C."/>
            <person name="Shakirov E."/>
            <person name="Shu S."/>
            <person name="Yoshinaga Y."/>
            <person name="Zane M."/>
            <person name="Rokhsar D."/>
            <person name="Grimwood J."/>
            <person name="Schmutz J."/>
            <person name="Juenger T."/>
        </authorList>
    </citation>
    <scope>NUCLEOTIDE SEQUENCE [LARGE SCALE GENOMIC DNA]</scope>
    <source>
        <strain evidence="1">FIL2</strain>
    </source>
</reference>
<protein>
    <submittedName>
        <fullName evidence="1">Uncharacterized protein</fullName>
    </submittedName>
</protein>
<name>A0A2S3GXH2_9POAL</name>
<proteinExistence type="predicted"/>
<dbReference type="Gramene" id="PAN10779">
    <property type="protein sequence ID" value="PAN10779"/>
    <property type="gene ID" value="PAHAL_2G117700"/>
</dbReference>
<dbReference type="Proteomes" id="UP000243499">
    <property type="component" value="Chromosome 2"/>
</dbReference>
<accession>A0A2S3GXH2</accession>
<dbReference type="EMBL" id="CM008047">
    <property type="protein sequence ID" value="PAN10779.2"/>
    <property type="molecule type" value="Genomic_DNA"/>
</dbReference>
<dbReference type="AlphaFoldDB" id="A0A2S3GXH2"/>
<organism evidence="1">
    <name type="scientific">Panicum hallii</name>
    <dbReference type="NCBI Taxonomy" id="206008"/>
    <lineage>
        <taxon>Eukaryota</taxon>
        <taxon>Viridiplantae</taxon>
        <taxon>Streptophyta</taxon>
        <taxon>Embryophyta</taxon>
        <taxon>Tracheophyta</taxon>
        <taxon>Spermatophyta</taxon>
        <taxon>Magnoliopsida</taxon>
        <taxon>Liliopsida</taxon>
        <taxon>Poales</taxon>
        <taxon>Poaceae</taxon>
        <taxon>PACMAD clade</taxon>
        <taxon>Panicoideae</taxon>
        <taxon>Panicodae</taxon>
        <taxon>Paniceae</taxon>
        <taxon>Panicinae</taxon>
        <taxon>Panicum</taxon>
        <taxon>Panicum sect. Panicum</taxon>
    </lineage>
</organism>